<evidence type="ECO:0000313" key="2">
    <source>
        <dbReference type="EMBL" id="SPC72888.1"/>
    </source>
</evidence>
<dbReference type="InterPro" id="IPR000953">
    <property type="entry name" value="Chromo/chromo_shadow_dom"/>
</dbReference>
<dbReference type="Pfam" id="PF24626">
    <property type="entry name" value="SH3_Tf2-1"/>
    <property type="match status" value="1"/>
</dbReference>
<name>A0A2N9EDX3_FAGSY</name>
<dbReference type="PANTHER" id="PTHR46148">
    <property type="entry name" value="CHROMO DOMAIN-CONTAINING PROTEIN"/>
    <property type="match status" value="1"/>
</dbReference>
<dbReference type="SMART" id="SM00298">
    <property type="entry name" value="CHROMO"/>
    <property type="match status" value="1"/>
</dbReference>
<accession>A0A2N9EDX3</accession>
<organism evidence="2">
    <name type="scientific">Fagus sylvatica</name>
    <name type="common">Beechnut</name>
    <dbReference type="NCBI Taxonomy" id="28930"/>
    <lineage>
        <taxon>Eukaryota</taxon>
        <taxon>Viridiplantae</taxon>
        <taxon>Streptophyta</taxon>
        <taxon>Embryophyta</taxon>
        <taxon>Tracheophyta</taxon>
        <taxon>Spermatophyta</taxon>
        <taxon>Magnoliopsida</taxon>
        <taxon>eudicotyledons</taxon>
        <taxon>Gunneridae</taxon>
        <taxon>Pentapetalae</taxon>
        <taxon>rosids</taxon>
        <taxon>fabids</taxon>
        <taxon>Fagales</taxon>
        <taxon>Fagaceae</taxon>
        <taxon>Fagus</taxon>
    </lineage>
</organism>
<dbReference type="SUPFAM" id="SSF54160">
    <property type="entry name" value="Chromo domain-like"/>
    <property type="match status" value="1"/>
</dbReference>
<gene>
    <name evidence="2" type="ORF">FSB_LOCUS770</name>
</gene>
<dbReference type="Pfam" id="PF00385">
    <property type="entry name" value="Chromo"/>
    <property type="match status" value="1"/>
</dbReference>
<dbReference type="Gene3D" id="2.40.50.40">
    <property type="match status" value="1"/>
</dbReference>
<dbReference type="EMBL" id="OIVN01000029">
    <property type="protein sequence ID" value="SPC72888.1"/>
    <property type="molecule type" value="Genomic_DNA"/>
</dbReference>
<dbReference type="InterPro" id="IPR056924">
    <property type="entry name" value="SH3_Tf2-1"/>
</dbReference>
<sequence>MTSVSVKVKQNADKHRRDVEFPLQLVVERVGAVAYKLKLPAESKLHSVFHVSNLKRKLGSQEEASTMLPVIGNSDGLVPLPQAILDRRTRRSKEEVLVHWQGLSPADATWEDAQSLRLRFPELSLEDKGAL</sequence>
<protein>
    <recommendedName>
        <fullName evidence="1">Chromo domain-containing protein</fullName>
    </recommendedName>
</protein>
<dbReference type="PANTHER" id="PTHR46148:SF54">
    <property type="entry name" value="RETROTRANSPOSON-LIKE PROTEIN"/>
    <property type="match status" value="1"/>
</dbReference>
<dbReference type="InterPro" id="IPR016197">
    <property type="entry name" value="Chromo-like_dom_sf"/>
</dbReference>
<dbReference type="AlphaFoldDB" id="A0A2N9EDX3"/>
<feature type="domain" description="Chromo" evidence="1">
    <location>
        <begin position="79"/>
        <end position="123"/>
    </location>
</feature>
<dbReference type="InterPro" id="IPR023780">
    <property type="entry name" value="Chromo_domain"/>
</dbReference>
<dbReference type="PROSITE" id="PS50013">
    <property type="entry name" value="CHROMO_2"/>
    <property type="match status" value="1"/>
</dbReference>
<evidence type="ECO:0000259" key="1">
    <source>
        <dbReference type="PROSITE" id="PS50013"/>
    </source>
</evidence>
<reference evidence="2" key="1">
    <citation type="submission" date="2018-02" db="EMBL/GenBank/DDBJ databases">
        <authorList>
            <person name="Cohen D.B."/>
            <person name="Kent A.D."/>
        </authorList>
    </citation>
    <scope>NUCLEOTIDE SEQUENCE</scope>
</reference>
<proteinExistence type="predicted"/>